<proteinExistence type="predicted"/>
<accession>A0A9K3HSU2</accession>
<keyword evidence="2" id="KW-1185">Reference proteome</keyword>
<organism evidence="1 2">
    <name type="scientific">Helianthus annuus</name>
    <name type="common">Common sunflower</name>
    <dbReference type="NCBI Taxonomy" id="4232"/>
    <lineage>
        <taxon>Eukaryota</taxon>
        <taxon>Viridiplantae</taxon>
        <taxon>Streptophyta</taxon>
        <taxon>Embryophyta</taxon>
        <taxon>Tracheophyta</taxon>
        <taxon>Spermatophyta</taxon>
        <taxon>Magnoliopsida</taxon>
        <taxon>eudicotyledons</taxon>
        <taxon>Gunneridae</taxon>
        <taxon>Pentapetalae</taxon>
        <taxon>asterids</taxon>
        <taxon>campanulids</taxon>
        <taxon>Asterales</taxon>
        <taxon>Asteraceae</taxon>
        <taxon>Asteroideae</taxon>
        <taxon>Heliantheae alliance</taxon>
        <taxon>Heliantheae</taxon>
        <taxon>Helianthus</taxon>
    </lineage>
</organism>
<dbReference type="EMBL" id="MNCJ02000326">
    <property type="protein sequence ID" value="KAF5783943.1"/>
    <property type="molecule type" value="Genomic_DNA"/>
</dbReference>
<evidence type="ECO:0000313" key="2">
    <source>
        <dbReference type="Proteomes" id="UP000215914"/>
    </source>
</evidence>
<name>A0A9K3HSU2_HELAN</name>
<reference evidence="1" key="2">
    <citation type="submission" date="2020-06" db="EMBL/GenBank/DDBJ databases">
        <title>Helianthus annuus Genome sequencing and assembly Release 2.</title>
        <authorList>
            <person name="Gouzy J."/>
            <person name="Langlade N."/>
            <person name="Munos S."/>
        </authorList>
    </citation>
    <scope>NUCLEOTIDE SEQUENCE</scope>
    <source>
        <tissue evidence="1">Leaves</tissue>
    </source>
</reference>
<dbReference type="Gramene" id="mRNA:HanXRQr2_Chr11g0513861">
    <property type="protein sequence ID" value="mRNA:HanXRQr2_Chr11g0513861"/>
    <property type="gene ID" value="HanXRQr2_Chr11g0513861"/>
</dbReference>
<protein>
    <submittedName>
        <fullName evidence="1">Uncharacterized protein</fullName>
    </submittedName>
</protein>
<gene>
    <name evidence="1" type="ORF">HanXRQr2_Chr11g0513861</name>
</gene>
<evidence type="ECO:0000313" key="1">
    <source>
        <dbReference type="EMBL" id="KAF5783943.1"/>
    </source>
</evidence>
<reference evidence="1" key="1">
    <citation type="journal article" date="2017" name="Nature">
        <title>The sunflower genome provides insights into oil metabolism, flowering and Asterid evolution.</title>
        <authorList>
            <person name="Badouin H."/>
            <person name="Gouzy J."/>
            <person name="Grassa C.J."/>
            <person name="Murat F."/>
            <person name="Staton S.E."/>
            <person name="Cottret L."/>
            <person name="Lelandais-Briere C."/>
            <person name="Owens G.L."/>
            <person name="Carrere S."/>
            <person name="Mayjonade B."/>
            <person name="Legrand L."/>
            <person name="Gill N."/>
            <person name="Kane N.C."/>
            <person name="Bowers J.E."/>
            <person name="Hubner S."/>
            <person name="Bellec A."/>
            <person name="Berard A."/>
            <person name="Berges H."/>
            <person name="Blanchet N."/>
            <person name="Boniface M.C."/>
            <person name="Brunel D."/>
            <person name="Catrice O."/>
            <person name="Chaidir N."/>
            <person name="Claudel C."/>
            <person name="Donnadieu C."/>
            <person name="Faraut T."/>
            <person name="Fievet G."/>
            <person name="Helmstetter N."/>
            <person name="King M."/>
            <person name="Knapp S.J."/>
            <person name="Lai Z."/>
            <person name="Le Paslier M.C."/>
            <person name="Lippi Y."/>
            <person name="Lorenzon L."/>
            <person name="Mandel J.R."/>
            <person name="Marage G."/>
            <person name="Marchand G."/>
            <person name="Marquand E."/>
            <person name="Bret-Mestries E."/>
            <person name="Morien E."/>
            <person name="Nambeesan S."/>
            <person name="Nguyen T."/>
            <person name="Pegot-Espagnet P."/>
            <person name="Pouilly N."/>
            <person name="Raftis F."/>
            <person name="Sallet E."/>
            <person name="Schiex T."/>
            <person name="Thomas J."/>
            <person name="Vandecasteele C."/>
            <person name="Vares D."/>
            <person name="Vear F."/>
            <person name="Vautrin S."/>
            <person name="Crespi M."/>
            <person name="Mangin B."/>
            <person name="Burke J.M."/>
            <person name="Salse J."/>
            <person name="Munos S."/>
            <person name="Vincourt P."/>
            <person name="Rieseberg L.H."/>
            <person name="Langlade N.B."/>
        </authorList>
    </citation>
    <scope>NUCLEOTIDE SEQUENCE</scope>
    <source>
        <tissue evidence="1">Leaves</tissue>
    </source>
</reference>
<sequence>MAASRYLFIERTALIATGSFFSLSKHSKTCPKIANLHPFCSISDLKLRSKVSLTDIEFHAHKLETNYELH</sequence>
<comment type="caution">
    <text evidence="1">The sequence shown here is derived from an EMBL/GenBank/DDBJ whole genome shotgun (WGS) entry which is preliminary data.</text>
</comment>
<dbReference type="AlphaFoldDB" id="A0A9K3HSU2"/>
<dbReference type="Proteomes" id="UP000215914">
    <property type="component" value="Unassembled WGS sequence"/>
</dbReference>